<dbReference type="EMBL" id="JAKJXO020000001">
    <property type="protein sequence ID" value="KAL1613241.1"/>
    <property type="molecule type" value="Genomic_DNA"/>
</dbReference>
<reference evidence="2 3" key="1">
    <citation type="submission" date="2024-02" db="EMBL/GenBank/DDBJ databases">
        <title>De novo assembly and annotation of 12 fungi associated with fruit tree decline syndrome in Ontario, Canada.</title>
        <authorList>
            <person name="Sulman M."/>
            <person name="Ellouze W."/>
            <person name="Ilyukhin E."/>
        </authorList>
    </citation>
    <scope>NUCLEOTIDE SEQUENCE [LARGE SCALE GENOMIC DNA]</scope>
    <source>
        <strain evidence="2 3">M42-189</strain>
    </source>
</reference>
<feature type="chain" id="PRO_5045557408" evidence="1">
    <location>
        <begin position="18"/>
        <end position="141"/>
    </location>
</feature>
<proteinExistence type="predicted"/>
<evidence type="ECO:0000256" key="1">
    <source>
        <dbReference type="SAM" id="SignalP"/>
    </source>
</evidence>
<organism evidence="2 3">
    <name type="scientific">Paraconiothyrium brasiliense</name>
    <dbReference type="NCBI Taxonomy" id="300254"/>
    <lineage>
        <taxon>Eukaryota</taxon>
        <taxon>Fungi</taxon>
        <taxon>Dikarya</taxon>
        <taxon>Ascomycota</taxon>
        <taxon>Pezizomycotina</taxon>
        <taxon>Dothideomycetes</taxon>
        <taxon>Pleosporomycetidae</taxon>
        <taxon>Pleosporales</taxon>
        <taxon>Massarineae</taxon>
        <taxon>Didymosphaeriaceae</taxon>
        <taxon>Paraconiothyrium</taxon>
    </lineage>
</organism>
<feature type="signal peptide" evidence="1">
    <location>
        <begin position="1"/>
        <end position="17"/>
    </location>
</feature>
<name>A0ABR3S961_9PLEO</name>
<dbReference type="Proteomes" id="UP001521785">
    <property type="component" value="Unassembled WGS sequence"/>
</dbReference>
<evidence type="ECO:0000313" key="2">
    <source>
        <dbReference type="EMBL" id="KAL1613241.1"/>
    </source>
</evidence>
<comment type="caution">
    <text evidence="2">The sequence shown here is derived from an EMBL/GenBank/DDBJ whole genome shotgun (WGS) entry which is preliminary data.</text>
</comment>
<sequence>MKFTYITSALLAALATAAPLTNEDKFAVDYASGNVTGEAAPELISSVSARSLQKRANIQFAVYDSNNCGGDALIITATGSGSKGDFPTKHSVRILQLTNGWHLSLYTGLKQSGVLTRFFATEVGADKCFVGSWQSYGLFSS</sequence>
<keyword evidence="1" id="KW-0732">Signal</keyword>
<protein>
    <submittedName>
        <fullName evidence="2">Uncharacterized protein</fullName>
    </submittedName>
</protein>
<keyword evidence="3" id="KW-1185">Reference proteome</keyword>
<evidence type="ECO:0000313" key="3">
    <source>
        <dbReference type="Proteomes" id="UP001521785"/>
    </source>
</evidence>
<gene>
    <name evidence="2" type="ORF">SLS60_001473</name>
</gene>
<accession>A0ABR3S961</accession>